<keyword evidence="3" id="KW-1185">Reference proteome</keyword>
<proteinExistence type="predicted"/>
<comment type="caution">
    <text evidence="2">The sequence shown here is derived from an EMBL/GenBank/DDBJ whole genome shotgun (WGS) entry which is preliminary data.</text>
</comment>
<dbReference type="EMBL" id="JBHTAP010000001">
    <property type="protein sequence ID" value="MFC7236007.1"/>
    <property type="molecule type" value="Genomic_DNA"/>
</dbReference>
<feature type="transmembrane region" description="Helical" evidence="1">
    <location>
        <begin position="32"/>
        <end position="49"/>
    </location>
</feature>
<evidence type="ECO:0000313" key="3">
    <source>
        <dbReference type="Proteomes" id="UP001596398"/>
    </source>
</evidence>
<feature type="transmembrane region" description="Helical" evidence="1">
    <location>
        <begin position="7"/>
        <end position="26"/>
    </location>
</feature>
<name>A0ABD5ZRV5_9EURY</name>
<evidence type="ECO:0000313" key="2">
    <source>
        <dbReference type="EMBL" id="MFC7236007.1"/>
    </source>
</evidence>
<organism evidence="2 3">
    <name type="scientific">Halosegnis marinus</name>
    <dbReference type="NCBI Taxonomy" id="3034023"/>
    <lineage>
        <taxon>Archaea</taxon>
        <taxon>Methanobacteriati</taxon>
        <taxon>Methanobacteriota</taxon>
        <taxon>Stenosarchaea group</taxon>
        <taxon>Halobacteria</taxon>
        <taxon>Halobacteriales</taxon>
        <taxon>Natronomonadaceae</taxon>
        <taxon>Halosegnis</taxon>
    </lineage>
</organism>
<dbReference type="RefSeq" id="WP_276234155.1">
    <property type="nucleotide sequence ID" value="NZ_CP119802.1"/>
</dbReference>
<sequence>MDSRIRLIVASLVAASVAYLFAVIAFTGTLDLVAAGVFLGLFVVVLLGFERFIQWAERFETSETPTAQP</sequence>
<protein>
    <submittedName>
        <fullName evidence="2">Uncharacterized protein</fullName>
    </submittedName>
</protein>
<dbReference type="Proteomes" id="UP001596398">
    <property type="component" value="Unassembled WGS sequence"/>
</dbReference>
<keyword evidence="1" id="KW-1133">Transmembrane helix</keyword>
<dbReference type="AlphaFoldDB" id="A0ABD5ZRV5"/>
<accession>A0ABD5ZRV5</accession>
<gene>
    <name evidence="2" type="ORF">ACFQJ4_11835</name>
</gene>
<keyword evidence="1" id="KW-0812">Transmembrane</keyword>
<dbReference type="GeneID" id="79267711"/>
<evidence type="ECO:0000256" key="1">
    <source>
        <dbReference type="SAM" id="Phobius"/>
    </source>
</evidence>
<keyword evidence="1" id="KW-0472">Membrane</keyword>
<reference evidence="2 3" key="1">
    <citation type="journal article" date="2019" name="Int. J. Syst. Evol. Microbiol.">
        <title>The Global Catalogue of Microorganisms (GCM) 10K type strain sequencing project: providing services to taxonomists for standard genome sequencing and annotation.</title>
        <authorList>
            <consortium name="The Broad Institute Genomics Platform"/>
            <consortium name="The Broad Institute Genome Sequencing Center for Infectious Disease"/>
            <person name="Wu L."/>
            <person name="Ma J."/>
        </authorList>
    </citation>
    <scope>NUCLEOTIDE SEQUENCE [LARGE SCALE GENOMIC DNA]</scope>
    <source>
        <strain evidence="2 3">DT85</strain>
    </source>
</reference>